<evidence type="ECO:0000256" key="2">
    <source>
        <dbReference type="ARBA" id="ARBA00022723"/>
    </source>
</evidence>
<evidence type="ECO:0000313" key="9">
    <source>
        <dbReference type="EMBL" id="QTH71126.1"/>
    </source>
</evidence>
<dbReference type="InterPro" id="IPR001915">
    <property type="entry name" value="Peptidase_M48"/>
</dbReference>
<evidence type="ECO:0000256" key="7">
    <source>
        <dbReference type="SAM" id="Phobius"/>
    </source>
</evidence>
<keyword evidence="7" id="KW-0812">Transmembrane</keyword>
<evidence type="ECO:0000256" key="3">
    <source>
        <dbReference type="ARBA" id="ARBA00022801"/>
    </source>
</evidence>
<keyword evidence="7" id="KW-0472">Membrane</keyword>
<evidence type="ECO:0000256" key="6">
    <source>
        <dbReference type="RuleBase" id="RU003983"/>
    </source>
</evidence>
<dbReference type="KEGG" id="pxi:J5O05_15000"/>
<sequence>MTPIFGRLYLVRGGQPRRAVATLQGKTLILNVDDVETDHYPLEFVVFDDPLPGVPANVVLPSGDKFEPEDHAFRWPTQTTQNALERLEQNKRWIIASLIGVPLLLWLIIAYLLPSLALYTAKHMPDPIIEQMGIQSHAMLKRTMLDESTLSADEKDDITALWTSTVKRLQYQHQALGINRSYALYFYDSEILGANALALPNGDVVVTDKLVRRLKENKNALVAVLLHEIGHVEQLHSARMASQSALTAIAAATLFGDLESLAEVLVGTGITVAQQQFSQQMEWEADAFALENLARLNMPKSALGDALETIVASKKDEHNSMEHSVLDSYLSSHPDTLERIAASRR</sequence>
<comment type="similarity">
    <text evidence="6">Belongs to the peptidase M48 family.</text>
</comment>
<dbReference type="GO" id="GO:0046872">
    <property type="term" value="F:metal ion binding"/>
    <property type="evidence" value="ECO:0007669"/>
    <property type="project" value="UniProtKB-KW"/>
</dbReference>
<dbReference type="Pfam" id="PF01435">
    <property type="entry name" value="Peptidase_M48"/>
    <property type="match status" value="1"/>
</dbReference>
<proteinExistence type="inferred from homology"/>
<dbReference type="GO" id="GO:0004222">
    <property type="term" value="F:metalloendopeptidase activity"/>
    <property type="evidence" value="ECO:0007669"/>
    <property type="project" value="InterPro"/>
</dbReference>
<reference evidence="9" key="1">
    <citation type="submission" date="2021-03" db="EMBL/GenBank/DDBJ databases">
        <title>Complete Genome of Pseudoalteromonas xiamenensis STKMTI.2, a new potential marine bacterium producing anti-Vibrio compounds.</title>
        <authorList>
            <person name="Handayani D.P."/>
            <person name="Isnansetyo A."/>
            <person name="Istiqomah I."/>
            <person name="Jumina J."/>
        </authorList>
    </citation>
    <scope>NUCLEOTIDE SEQUENCE</scope>
    <source>
        <strain evidence="9">STKMTI.2</strain>
    </source>
</reference>
<dbReference type="Proteomes" id="UP000664904">
    <property type="component" value="Chromosome"/>
</dbReference>
<dbReference type="PANTHER" id="PTHR22726">
    <property type="entry name" value="METALLOENDOPEPTIDASE OMA1"/>
    <property type="match status" value="1"/>
</dbReference>
<evidence type="ECO:0000256" key="1">
    <source>
        <dbReference type="ARBA" id="ARBA00022670"/>
    </source>
</evidence>
<keyword evidence="2" id="KW-0479">Metal-binding</keyword>
<feature type="transmembrane region" description="Helical" evidence="7">
    <location>
        <begin position="93"/>
        <end position="113"/>
    </location>
</feature>
<dbReference type="GO" id="GO:0016020">
    <property type="term" value="C:membrane"/>
    <property type="evidence" value="ECO:0007669"/>
    <property type="project" value="TreeGrafter"/>
</dbReference>
<protein>
    <submittedName>
        <fullName evidence="9">M48 family metallopeptidase</fullName>
    </submittedName>
</protein>
<comment type="cofactor">
    <cofactor evidence="6">
        <name>Zn(2+)</name>
        <dbReference type="ChEBI" id="CHEBI:29105"/>
    </cofactor>
    <text evidence="6">Binds 1 zinc ion per subunit.</text>
</comment>
<evidence type="ECO:0000256" key="4">
    <source>
        <dbReference type="ARBA" id="ARBA00022833"/>
    </source>
</evidence>
<evidence type="ECO:0000256" key="5">
    <source>
        <dbReference type="ARBA" id="ARBA00023049"/>
    </source>
</evidence>
<dbReference type="Gene3D" id="3.30.2010.10">
    <property type="entry name" value="Metalloproteases ('zincins'), catalytic domain"/>
    <property type="match status" value="1"/>
</dbReference>
<dbReference type="InterPro" id="IPR051156">
    <property type="entry name" value="Mito/Outer_Membr_Metalloprot"/>
</dbReference>
<dbReference type="RefSeq" id="WP_208842767.1">
    <property type="nucleotide sequence ID" value="NZ_CP072133.1"/>
</dbReference>
<keyword evidence="7" id="KW-1133">Transmembrane helix</keyword>
<dbReference type="AlphaFoldDB" id="A0A975HKK4"/>
<keyword evidence="10" id="KW-1185">Reference proteome</keyword>
<evidence type="ECO:0000313" key="10">
    <source>
        <dbReference type="Proteomes" id="UP000664904"/>
    </source>
</evidence>
<keyword evidence="5 6" id="KW-0482">Metalloprotease</keyword>
<keyword evidence="1 6" id="KW-0645">Protease</keyword>
<name>A0A975HKK4_9GAMM</name>
<accession>A0A975HKK4</accession>
<keyword evidence="4 6" id="KW-0862">Zinc</keyword>
<feature type="domain" description="Peptidase M48" evidence="8">
    <location>
        <begin position="186"/>
        <end position="342"/>
    </location>
</feature>
<keyword evidence="3 6" id="KW-0378">Hydrolase</keyword>
<dbReference type="EMBL" id="CP072133">
    <property type="protein sequence ID" value="QTH71126.1"/>
    <property type="molecule type" value="Genomic_DNA"/>
</dbReference>
<dbReference type="GO" id="GO:0051603">
    <property type="term" value="P:proteolysis involved in protein catabolic process"/>
    <property type="evidence" value="ECO:0007669"/>
    <property type="project" value="TreeGrafter"/>
</dbReference>
<evidence type="ECO:0000259" key="8">
    <source>
        <dbReference type="Pfam" id="PF01435"/>
    </source>
</evidence>
<organism evidence="9 10">
    <name type="scientific">Pseudoalteromonas xiamenensis</name>
    <dbReference type="NCBI Taxonomy" id="882626"/>
    <lineage>
        <taxon>Bacteria</taxon>
        <taxon>Pseudomonadati</taxon>
        <taxon>Pseudomonadota</taxon>
        <taxon>Gammaproteobacteria</taxon>
        <taxon>Alteromonadales</taxon>
        <taxon>Pseudoalteromonadaceae</taxon>
        <taxon>Pseudoalteromonas</taxon>
    </lineage>
</organism>
<dbReference type="PANTHER" id="PTHR22726:SF1">
    <property type="entry name" value="METALLOENDOPEPTIDASE OMA1, MITOCHONDRIAL"/>
    <property type="match status" value="1"/>
</dbReference>
<gene>
    <name evidence="9" type="ORF">J5O05_15000</name>
</gene>
<dbReference type="CDD" id="cd07332">
    <property type="entry name" value="M48C_Oma1_like"/>
    <property type="match status" value="1"/>
</dbReference>